<dbReference type="GO" id="GO:0004672">
    <property type="term" value="F:protein kinase activity"/>
    <property type="evidence" value="ECO:0007669"/>
    <property type="project" value="UniProtKB-ARBA"/>
</dbReference>
<dbReference type="InterPro" id="IPR008207">
    <property type="entry name" value="Sig_transdc_His_kin_Hpt_dom"/>
</dbReference>
<gene>
    <name evidence="3" type="ORF">KS4_02830</name>
</gene>
<comment type="caution">
    <text evidence="1">Lacks conserved residue(s) required for the propagation of feature annotation.</text>
</comment>
<name>A0A517YPV9_9BACT</name>
<dbReference type="GO" id="GO:0000160">
    <property type="term" value="P:phosphorelay signal transduction system"/>
    <property type="evidence" value="ECO:0007669"/>
    <property type="project" value="InterPro"/>
</dbReference>
<organism evidence="3 4">
    <name type="scientific">Poriferisphaera corsica</name>
    <dbReference type="NCBI Taxonomy" id="2528020"/>
    <lineage>
        <taxon>Bacteria</taxon>
        <taxon>Pseudomonadati</taxon>
        <taxon>Planctomycetota</taxon>
        <taxon>Phycisphaerae</taxon>
        <taxon>Phycisphaerales</taxon>
        <taxon>Phycisphaeraceae</taxon>
        <taxon>Poriferisphaera</taxon>
    </lineage>
</organism>
<feature type="domain" description="HPt" evidence="2">
    <location>
        <begin position="43"/>
        <end position="134"/>
    </location>
</feature>
<dbReference type="Pfam" id="PF01627">
    <property type="entry name" value="Hpt"/>
    <property type="match status" value="1"/>
</dbReference>
<evidence type="ECO:0000259" key="2">
    <source>
        <dbReference type="PROSITE" id="PS50894"/>
    </source>
</evidence>
<dbReference type="Proteomes" id="UP000317369">
    <property type="component" value="Chromosome"/>
</dbReference>
<sequence>MQIENNQQDPPKDVLARIVGVADGHEIVTAQFIDDNASEQSQISLEGAQALDTYLESLTSQVNQLHEAMMRQDIEQLEDVVEDIKRGAGSYGLRRVASMAAKLDEEIEGDESIISLVNCVSELSELCRDLIGDNMPNDDDFLPGA</sequence>
<dbReference type="AlphaFoldDB" id="A0A517YPV9"/>
<proteinExistence type="predicted"/>
<dbReference type="RefSeq" id="WP_200761452.1">
    <property type="nucleotide sequence ID" value="NZ_CP036425.1"/>
</dbReference>
<accession>A0A517YPV9</accession>
<dbReference type="Gene3D" id="1.20.120.160">
    <property type="entry name" value="HPT domain"/>
    <property type="match status" value="1"/>
</dbReference>
<evidence type="ECO:0000256" key="1">
    <source>
        <dbReference type="PROSITE-ProRule" id="PRU00110"/>
    </source>
</evidence>
<evidence type="ECO:0000313" key="3">
    <source>
        <dbReference type="EMBL" id="QDU32252.1"/>
    </source>
</evidence>
<dbReference type="EMBL" id="CP036425">
    <property type="protein sequence ID" value="QDU32252.1"/>
    <property type="molecule type" value="Genomic_DNA"/>
</dbReference>
<dbReference type="InterPro" id="IPR036641">
    <property type="entry name" value="HPT_dom_sf"/>
</dbReference>
<dbReference type="PROSITE" id="PS50894">
    <property type="entry name" value="HPT"/>
    <property type="match status" value="1"/>
</dbReference>
<reference evidence="3 4" key="1">
    <citation type="submission" date="2019-02" db="EMBL/GenBank/DDBJ databases">
        <title>Deep-cultivation of Planctomycetes and their phenomic and genomic characterization uncovers novel biology.</title>
        <authorList>
            <person name="Wiegand S."/>
            <person name="Jogler M."/>
            <person name="Boedeker C."/>
            <person name="Pinto D."/>
            <person name="Vollmers J."/>
            <person name="Rivas-Marin E."/>
            <person name="Kohn T."/>
            <person name="Peeters S.H."/>
            <person name="Heuer A."/>
            <person name="Rast P."/>
            <person name="Oberbeckmann S."/>
            <person name="Bunk B."/>
            <person name="Jeske O."/>
            <person name="Meyerdierks A."/>
            <person name="Storesund J.E."/>
            <person name="Kallscheuer N."/>
            <person name="Luecker S."/>
            <person name="Lage O.M."/>
            <person name="Pohl T."/>
            <person name="Merkel B.J."/>
            <person name="Hornburger P."/>
            <person name="Mueller R.-W."/>
            <person name="Bruemmer F."/>
            <person name="Labrenz M."/>
            <person name="Spormann A.M."/>
            <person name="Op den Camp H."/>
            <person name="Overmann J."/>
            <person name="Amann R."/>
            <person name="Jetten M.S.M."/>
            <person name="Mascher T."/>
            <person name="Medema M.H."/>
            <person name="Devos D.P."/>
            <person name="Kaster A.-K."/>
            <person name="Ovreas L."/>
            <person name="Rohde M."/>
            <person name="Galperin M.Y."/>
            <person name="Jogler C."/>
        </authorList>
    </citation>
    <scope>NUCLEOTIDE SEQUENCE [LARGE SCALE GENOMIC DNA]</scope>
    <source>
        <strain evidence="3 4">KS4</strain>
    </source>
</reference>
<evidence type="ECO:0000313" key="4">
    <source>
        <dbReference type="Proteomes" id="UP000317369"/>
    </source>
</evidence>
<dbReference type="SUPFAM" id="SSF47226">
    <property type="entry name" value="Histidine-containing phosphotransfer domain, HPT domain"/>
    <property type="match status" value="1"/>
</dbReference>
<keyword evidence="4" id="KW-1185">Reference proteome</keyword>
<protein>
    <submittedName>
        <fullName evidence="3">Hpt domain protein</fullName>
    </submittedName>
</protein>
<dbReference type="KEGG" id="pcor:KS4_02830"/>